<comment type="cofactor">
    <cofactor evidence="1 7">
        <name>a divalent metal cation</name>
        <dbReference type="ChEBI" id="CHEBI:60240"/>
    </cofactor>
</comment>
<organism evidence="9 10">
    <name type="scientific">Allobacillus saliphilus</name>
    <dbReference type="NCBI Taxonomy" id="2912308"/>
    <lineage>
        <taxon>Bacteria</taxon>
        <taxon>Bacillati</taxon>
        <taxon>Bacillota</taxon>
        <taxon>Bacilli</taxon>
        <taxon>Bacillales</taxon>
        <taxon>Bacillaceae</taxon>
        <taxon>Allobacillus</taxon>
    </lineage>
</organism>
<proteinExistence type="inferred from homology"/>
<dbReference type="SUPFAM" id="SSF51604">
    <property type="entry name" value="Enolase C-terminal domain-like"/>
    <property type="match status" value="1"/>
</dbReference>
<dbReference type="GO" id="GO:0043748">
    <property type="term" value="F:O-succinylbenzoate synthase activity"/>
    <property type="evidence" value="ECO:0007669"/>
    <property type="project" value="UniProtKB-EC"/>
</dbReference>
<keyword evidence="10" id="KW-1185">Reference proteome</keyword>
<keyword evidence="5 7" id="KW-0456">Lyase</keyword>
<dbReference type="InterPro" id="IPR029065">
    <property type="entry name" value="Enolase_C-like"/>
</dbReference>
<evidence type="ECO:0000256" key="5">
    <source>
        <dbReference type="ARBA" id="ARBA00023239"/>
    </source>
</evidence>
<evidence type="ECO:0000256" key="2">
    <source>
        <dbReference type="ARBA" id="ARBA00022428"/>
    </source>
</evidence>
<dbReference type="GO" id="GO:0016854">
    <property type="term" value="F:racemase and epimerase activity"/>
    <property type="evidence" value="ECO:0007669"/>
    <property type="project" value="UniProtKB-ARBA"/>
</dbReference>
<comment type="catalytic activity">
    <reaction evidence="7">
        <text>(1R,6R)-6-hydroxy-2-succinyl-cyclohexa-2,4-diene-1-carboxylate = 2-succinylbenzoate + H2O</text>
        <dbReference type="Rhea" id="RHEA:10196"/>
        <dbReference type="ChEBI" id="CHEBI:15377"/>
        <dbReference type="ChEBI" id="CHEBI:18325"/>
        <dbReference type="ChEBI" id="CHEBI:58689"/>
        <dbReference type="EC" id="4.2.1.113"/>
    </reaction>
</comment>
<dbReference type="GO" id="GO:0009234">
    <property type="term" value="P:menaquinone biosynthetic process"/>
    <property type="evidence" value="ECO:0007669"/>
    <property type="project" value="UniProtKB-UniRule"/>
</dbReference>
<dbReference type="Gene3D" id="3.30.390.10">
    <property type="entry name" value="Enolase-like, N-terminal domain"/>
    <property type="match status" value="1"/>
</dbReference>
<comment type="pathway">
    <text evidence="7">Quinol/quinone metabolism; menaquinone biosynthesis.</text>
</comment>
<dbReference type="Proteomes" id="UP000675431">
    <property type="component" value="Unassembled WGS sequence"/>
</dbReference>
<dbReference type="Pfam" id="PF02746">
    <property type="entry name" value="MR_MLE_N"/>
    <property type="match status" value="1"/>
</dbReference>
<evidence type="ECO:0000256" key="6">
    <source>
        <dbReference type="ARBA" id="ARBA00029491"/>
    </source>
</evidence>
<evidence type="ECO:0000256" key="3">
    <source>
        <dbReference type="ARBA" id="ARBA00022723"/>
    </source>
</evidence>
<dbReference type="InterPro" id="IPR029017">
    <property type="entry name" value="Enolase-like_N"/>
</dbReference>
<dbReference type="SFLD" id="SFLDF00009">
    <property type="entry name" value="o-succinylbenzoate_synthase"/>
    <property type="match status" value="1"/>
</dbReference>
<dbReference type="InterPro" id="IPR010197">
    <property type="entry name" value="OSBS/NAAAR"/>
</dbReference>
<feature type="binding site" evidence="7">
    <location>
        <position position="215"/>
    </location>
    <ligand>
        <name>Mg(2+)</name>
        <dbReference type="ChEBI" id="CHEBI:18420"/>
    </ligand>
</feature>
<evidence type="ECO:0000256" key="1">
    <source>
        <dbReference type="ARBA" id="ARBA00001968"/>
    </source>
</evidence>
<evidence type="ECO:0000313" key="10">
    <source>
        <dbReference type="Proteomes" id="UP000675431"/>
    </source>
</evidence>
<feature type="domain" description="Mandelate racemase/muconate lactonizing enzyme C-terminal" evidence="8">
    <location>
        <begin position="144"/>
        <end position="236"/>
    </location>
</feature>
<dbReference type="SUPFAM" id="SSF54826">
    <property type="entry name" value="Enolase N-terminal domain-like"/>
    <property type="match status" value="1"/>
</dbReference>
<dbReference type="InterPro" id="IPR013342">
    <property type="entry name" value="Mandelate_racemase_C"/>
</dbReference>
<reference evidence="9 10" key="1">
    <citation type="submission" date="2021-04" db="EMBL/GenBank/DDBJ databases">
        <title>Allobacillus sp. nov. SKP8-2 isolated from shrimp paste.</title>
        <authorList>
            <person name="Tanasupawat S."/>
            <person name="Yiamsombat S."/>
            <person name="Kanchanasin P."/>
            <person name="Kuncharoen N."/>
        </authorList>
    </citation>
    <scope>NUCLEOTIDE SEQUENCE [LARGE SCALE GENOMIC DNA]</scope>
    <source>
        <strain evidence="9 10">SKP8-2</strain>
    </source>
</reference>
<dbReference type="InterPro" id="IPR013341">
    <property type="entry name" value="Mandelate_racemase_N_dom"/>
</dbReference>
<protein>
    <recommendedName>
        <fullName evidence="6 7">o-succinylbenzoate synthase</fullName>
        <shortName evidence="7">OSB synthase</shortName>
        <shortName evidence="7">OSBS</shortName>
        <ecNumber evidence="6 7">4.2.1.113</ecNumber>
    </recommendedName>
    <alternativeName>
        <fullName evidence="7">4-(2'-carboxyphenyl)-4-oxybutyric acid synthase</fullName>
    </alternativeName>
    <alternativeName>
        <fullName evidence="7">o-succinylbenzoic acid synthase</fullName>
    </alternativeName>
</protein>
<evidence type="ECO:0000256" key="4">
    <source>
        <dbReference type="ARBA" id="ARBA00022842"/>
    </source>
</evidence>
<dbReference type="GO" id="GO:0000287">
    <property type="term" value="F:magnesium ion binding"/>
    <property type="evidence" value="ECO:0007669"/>
    <property type="project" value="UniProtKB-UniRule"/>
</dbReference>
<evidence type="ECO:0000256" key="7">
    <source>
        <dbReference type="HAMAP-Rule" id="MF_01933"/>
    </source>
</evidence>
<dbReference type="SMART" id="SM00922">
    <property type="entry name" value="MR_MLE"/>
    <property type="match status" value="1"/>
</dbReference>
<dbReference type="NCBIfam" id="TIGR01928">
    <property type="entry name" value="menC_lowGC_arch"/>
    <property type="match status" value="1"/>
</dbReference>
<dbReference type="InterPro" id="IPR036849">
    <property type="entry name" value="Enolase-like_C_sf"/>
</dbReference>
<feature type="active site" description="Proton donor" evidence="7">
    <location>
        <position position="165"/>
    </location>
</feature>
<comment type="function">
    <text evidence="7">Converts 2-succinyl-6-hydroxy-2,4-cyclohexadiene-1-carboxylate (SHCHC) to 2-succinylbenzoate (OSB).</text>
</comment>
<dbReference type="Pfam" id="PF13378">
    <property type="entry name" value="MR_MLE_C"/>
    <property type="match status" value="1"/>
</dbReference>
<dbReference type="SFLD" id="SFLDG00180">
    <property type="entry name" value="muconate_cycloisomerase"/>
    <property type="match status" value="1"/>
</dbReference>
<gene>
    <name evidence="7 9" type="primary">menC</name>
    <name evidence="9" type="ORF">KC820_00445</name>
</gene>
<dbReference type="CDD" id="cd03317">
    <property type="entry name" value="NAAAR"/>
    <property type="match status" value="1"/>
</dbReference>
<accession>A0A941HSE5</accession>
<evidence type="ECO:0000313" key="9">
    <source>
        <dbReference type="EMBL" id="MBR7552610.1"/>
    </source>
</evidence>
<keyword evidence="3 7" id="KW-0479">Metal-binding</keyword>
<dbReference type="Gene3D" id="3.20.20.120">
    <property type="entry name" value="Enolase-like C-terminal domain"/>
    <property type="match status" value="1"/>
</dbReference>
<dbReference type="EC" id="4.2.1.113" evidence="6 7"/>
<name>A0A941HSE5_9BACI</name>
<feature type="binding site" evidence="7">
    <location>
        <position position="240"/>
    </location>
    <ligand>
        <name>Mg(2+)</name>
        <dbReference type="ChEBI" id="CHEBI:18420"/>
    </ligand>
</feature>
<dbReference type="AlphaFoldDB" id="A0A941HSE5"/>
<evidence type="ECO:0000259" key="8">
    <source>
        <dbReference type="SMART" id="SM00922"/>
    </source>
</evidence>
<dbReference type="EMBL" id="JAGSIE010000003">
    <property type="protein sequence ID" value="MBR7552610.1"/>
    <property type="molecule type" value="Genomic_DNA"/>
</dbReference>
<comment type="pathway">
    <text evidence="7">Quinol/quinone metabolism; 1,4-dihydroxy-2-naphthoate biosynthesis; 1,4-dihydroxy-2-naphthoate from chorismate: step 4/7.</text>
</comment>
<dbReference type="SFLD" id="SFLDS00001">
    <property type="entry name" value="Enolase"/>
    <property type="match status" value="1"/>
</dbReference>
<feature type="active site" description="Proton acceptor" evidence="7">
    <location>
        <position position="264"/>
    </location>
</feature>
<dbReference type="PANTHER" id="PTHR48073">
    <property type="entry name" value="O-SUCCINYLBENZOATE SYNTHASE-RELATED"/>
    <property type="match status" value="1"/>
</dbReference>
<sequence>MIPIKKITLHKLRMQMKNPFQTNFGTLQNKELFIIEIEDGEDNRGYGESVAFTEPWYTEETVATTEHMLIDFLIPLLTKNPINHPHEVTKRFSVIRRNNMAKASIEGAVWDLYAKRKGISLSEALGGSQQTIDVGISLGIAPTIEELLNRVQEKLDAGYKRVKLKIKPGFDIEPLTEVRNKFPHAQLMADANSAYTLDDLTHLKRLDALNLMMIEQPLGHDDIVDHALLQQAIHTPICLDESINSFEDARKAVELGSCKVINIKVGRVGGLTEAKRIHDYCAKKGITVWCGGMLEAGIGRAHNIALTSLPNFTVPGDTAASALYWDQDIIKPEVTVDNGQITVPTGAGIGFDIDHEAMENFTIAKKVFEF</sequence>
<dbReference type="HAMAP" id="MF_01933">
    <property type="entry name" value="MenC_2"/>
    <property type="match status" value="1"/>
</dbReference>
<dbReference type="RefSeq" id="WP_212367095.1">
    <property type="nucleotide sequence ID" value="NZ_JAGSIE010000003.1"/>
</dbReference>
<dbReference type="PANTHER" id="PTHR48073:SF5">
    <property type="entry name" value="O-SUCCINYLBENZOATE SYNTHASE"/>
    <property type="match status" value="1"/>
</dbReference>
<comment type="similarity">
    <text evidence="7">Belongs to the mandelate racemase/muconate lactonizing enzyme family. MenC type 2 subfamily.</text>
</comment>
<feature type="binding site" evidence="7">
    <location>
        <position position="190"/>
    </location>
    <ligand>
        <name>Mg(2+)</name>
        <dbReference type="ChEBI" id="CHEBI:18420"/>
    </ligand>
</feature>
<keyword evidence="4 7" id="KW-0460">Magnesium</keyword>
<keyword evidence="2 7" id="KW-0474">Menaquinone biosynthesis</keyword>
<comment type="caution">
    <text evidence="9">The sequence shown here is derived from an EMBL/GenBank/DDBJ whole genome shotgun (WGS) entry which is preliminary data.</text>
</comment>
<dbReference type="InterPro" id="IPR047585">
    <property type="entry name" value="MenC"/>
</dbReference>